<name>A0A432LL05_9BACT</name>
<dbReference type="OrthoDB" id="1065618at2"/>
<evidence type="ECO:0000313" key="1">
    <source>
        <dbReference type="EMBL" id="RUL59483.1"/>
    </source>
</evidence>
<organism evidence="1 2">
    <name type="scientific">Prevotella koreensis</name>
    <dbReference type="NCBI Taxonomy" id="2490854"/>
    <lineage>
        <taxon>Bacteria</taxon>
        <taxon>Pseudomonadati</taxon>
        <taxon>Bacteroidota</taxon>
        <taxon>Bacteroidia</taxon>
        <taxon>Bacteroidales</taxon>
        <taxon>Prevotellaceae</taxon>
        <taxon>Prevotella</taxon>
    </lineage>
</organism>
<proteinExistence type="predicted"/>
<evidence type="ECO:0000313" key="2">
    <source>
        <dbReference type="Proteomes" id="UP000278983"/>
    </source>
</evidence>
<comment type="caution">
    <text evidence="1">The sequence shown here is derived from an EMBL/GenBank/DDBJ whole genome shotgun (WGS) entry which is preliminary data.</text>
</comment>
<gene>
    <name evidence="1" type="ORF">EHV08_06745</name>
</gene>
<dbReference type="Proteomes" id="UP000278983">
    <property type="component" value="Unassembled WGS sequence"/>
</dbReference>
<accession>A0A432LL05</accession>
<sequence length="234" mass="27287">MEQIIILILWILPFTCLGKDINKVDSIVVLYAGWYKETDVNVSCKSFEKAFKSTGYISTDISIIDKLQRRIERLKPSGNPVIDVRCKIYFYFSGELLATMCLDRFHALYDGKYYKTSKKLLALINNIMEKEVRYDIVPKAVVEDSIVSDKTVLINYMDSISDILNLHQPEELRGYCIADKEGNIIKISFRQKDSGTKIPQCYIEKIEDIYKKTIKWTPDKERMKTDRIPIRIIF</sequence>
<dbReference type="AlphaFoldDB" id="A0A432LL05"/>
<protein>
    <submittedName>
        <fullName evidence="1">Uncharacterized protein</fullName>
    </submittedName>
</protein>
<keyword evidence="2" id="KW-1185">Reference proteome</keyword>
<reference evidence="1 2" key="1">
    <citation type="submission" date="2018-12" db="EMBL/GenBank/DDBJ databases">
        <title>Genome sequencing of Prevotella sp. KCOM 3155 (= JS262).</title>
        <authorList>
            <person name="Kook J.-K."/>
            <person name="Park S.-N."/>
            <person name="Lim Y.K."/>
        </authorList>
    </citation>
    <scope>NUCLEOTIDE SEQUENCE [LARGE SCALE GENOMIC DNA]</scope>
    <source>
        <strain evidence="1 2">KCOM 3155</strain>
    </source>
</reference>
<dbReference type="EMBL" id="RYYU01000001">
    <property type="protein sequence ID" value="RUL59483.1"/>
    <property type="molecule type" value="Genomic_DNA"/>
</dbReference>